<dbReference type="SUPFAM" id="SSF143120">
    <property type="entry name" value="YefM-like"/>
    <property type="match status" value="1"/>
</dbReference>
<evidence type="ECO:0000256" key="1">
    <source>
        <dbReference type="ARBA" id="ARBA00009981"/>
    </source>
</evidence>
<dbReference type="Proteomes" id="UP000002222">
    <property type="component" value="Chromosome"/>
</dbReference>
<evidence type="ECO:0000313" key="4">
    <source>
        <dbReference type="Proteomes" id="UP000002222"/>
    </source>
</evidence>
<accession>D1B1K5</accession>
<dbReference type="KEGG" id="sdl:Sdel_0945"/>
<keyword evidence="4" id="KW-1185">Reference proteome</keyword>
<gene>
    <name evidence="3" type="ordered locus">Sdel_0945</name>
</gene>
<dbReference type="RefSeq" id="WP_012856735.1">
    <property type="nucleotide sequence ID" value="NC_013512.1"/>
</dbReference>
<reference evidence="3 4" key="2">
    <citation type="journal article" date="2010" name="Stand. Genomic Sci.">
        <title>Complete genome sequence of Sulfurospirillum deleyianum type strain (5175).</title>
        <authorList>
            <person name="Sikorski J."/>
            <person name="Lapidus A."/>
            <person name="Copeland A."/>
            <person name="Glavina Del Rio T."/>
            <person name="Nolan M."/>
            <person name="Lucas S."/>
            <person name="Chen F."/>
            <person name="Tice H."/>
            <person name="Cheng J.F."/>
            <person name="Saunders E."/>
            <person name="Bruce D."/>
            <person name="Goodwin L."/>
            <person name="Pitluck S."/>
            <person name="Ovchinnikova G."/>
            <person name="Pati A."/>
            <person name="Ivanova N."/>
            <person name="Mavromatis K."/>
            <person name="Chen A."/>
            <person name="Palaniappan K."/>
            <person name="Chain P."/>
            <person name="Land M."/>
            <person name="Hauser L."/>
            <person name="Chang Y.J."/>
            <person name="Jeffries C.D."/>
            <person name="Brettin T."/>
            <person name="Detter J.C."/>
            <person name="Han C."/>
            <person name="Rohde M."/>
            <person name="Lang E."/>
            <person name="Spring S."/>
            <person name="Goker M."/>
            <person name="Bristow J."/>
            <person name="Eisen J.A."/>
            <person name="Markowitz V."/>
            <person name="Hugenholtz P."/>
            <person name="Kyrpides N.C."/>
            <person name="Klenk H.P."/>
        </authorList>
    </citation>
    <scope>NUCLEOTIDE SEQUENCE [LARGE SCALE GENOMIC DNA]</scope>
    <source>
        <strain evidence="4">ATCC 51133 / DSM 6946 / 5175</strain>
    </source>
</reference>
<keyword evidence="2" id="KW-0472">Membrane</keyword>
<feature type="transmembrane region" description="Helical" evidence="2">
    <location>
        <begin position="6"/>
        <end position="25"/>
    </location>
</feature>
<dbReference type="OrthoDB" id="9976718at2"/>
<evidence type="ECO:0008006" key="5">
    <source>
        <dbReference type="Google" id="ProtNLM"/>
    </source>
</evidence>
<protein>
    <recommendedName>
        <fullName evidence="5">Antitoxin</fullName>
    </recommendedName>
</protein>
<name>D1B1K5_SULD5</name>
<organism evidence="3 4">
    <name type="scientific">Sulfurospirillum deleyianum (strain ATCC 51133 / DSM 6946 / 5175)</name>
    <dbReference type="NCBI Taxonomy" id="525898"/>
    <lineage>
        <taxon>Bacteria</taxon>
        <taxon>Pseudomonadati</taxon>
        <taxon>Campylobacterota</taxon>
        <taxon>Epsilonproteobacteria</taxon>
        <taxon>Campylobacterales</taxon>
        <taxon>Sulfurospirillaceae</taxon>
        <taxon>Sulfurospirillum</taxon>
    </lineage>
</organism>
<proteinExistence type="inferred from homology"/>
<keyword evidence="2" id="KW-1133">Transmembrane helix</keyword>
<dbReference type="HOGENOM" id="CLU_1757872_0_0_7"/>
<dbReference type="EMBL" id="CP001816">
    <property type="protein sequence ID" value="ACZ11975.1"/>
    <property type="molecule type" value="Genomic_DNA"/>
</dbReference>
<evidence type="ECO:0000313" key="3">
    <source>
        <dbReference type="EMBL" id="ACZ11975.1"/>
    </source>
</evidence>
<dbReference type="InterPro" id="IPR036165">
    <property type="entry name" value="YefM-like_sf"/>
</dbReference>
<evidence type="ECO:0000256" key="2">
    <source>
        <dbReference type="SAM" id="Phobius"/>
    </source>
</evidence>
<dbReference type="STRING" id="525898.Sdel_0945"/>
<comment type="similarity">
    <text evidence="1">Belongs to the phD/YefM antitoxin family.</text>
</comment>
<reference evidence="4" key="1">
    <citation type="submission" date="2009-11" db="EMBL/GenBank/DDBJ databases">
        <title>The complete genome of Sulfurospirillum deleyianum DSM 6946.</title>
        <authorList>
            <consortium name="US DOE Joint Genome Institute (JGI-PGF)"/>
            <person name="Lucas S."/>
            <person name="Copeland A."/>
            <person name="Lapidus A."/>
            <person name="Glavina del Rio T."/>
            <person name="Dalin E."/>
            <person name="Tice H."/>
            <person name="Bruce D."/>
            <person name="Goodwin L."/>
            <person name="Pitluck S."/>
            <person name="Kyrpides N."/>
            <person name="Mavromatis K."/>
            <person name="Ivanova N."/>
            <person name="Ovchinnikova G."/>
            <person name="Munk A.C."/>
            <person name="Lu M."/>
            <person name="Brettin T."/>
            <person name="Detter J.C."/>
            <person name="Han C."/>
            <person name="Tapia R."/>
            <person name="Larimer F."/>
            <person name="Land M."/>
            <person name="Hauser L."/>
            <person name="Markowitz V."/>
            <person name="Cheng J.F."/>
            <person name="Hugenholtz P."/>
            <person name="Woyke T."/>
            <person name="Wu D."/>
            <person name="Aumann P."/>
            <person name="Schneider S."/>
            <person name="Lang E."/>
            <person name="Spring S."/>
            <person name="Klenk H.P."/>
            <person name="Eisen J.A."/>
        </authorList>
    </citation>
    <scope>NUCLEOTIDE SEQUENCE [LARGE SCALE GENOMIC DNA]</scope>
    <source>
        <strain evidence="4">ATCC 51133 / DSM 6946 / 5175</strain>
    </source>
</reference>
<keyword evidence="2" id="KW-0812">Transmembrane</keyword>
<sequence length="148" mass="17750">MYNEPTGGWIMALLATLLAIWTYRVSKRIEIDHEKAFENIEFLGQKYWCLHQEEPHFMLRLKTLIEKIKQGSFGIVYEKKEPQVVLLPIDEFDRLKAIEEYLEDQEIAKIIEECLHTRDKNEPHPLEKFETLRAKIYEKYASKQNEHE</sequence>
<dbReference type="AlphaFoldDB" id="D1B1K5"/>